<keyword evidence="2" id="KW-1185">Reference proteome</keyword>
<dbReference type="Proteomes" id="UP000019132">
    <property type="component" value="Unassembled WGS sequence"/>
</dbReference>
<organism evidence="1 2">
    <name type="scientific">Globisporangium ultimum (strain ATCC 200006 / CBS 805.95 / DAOM BR144)</name>
    <name type="common">Pythium ultimum</name>
    <dbReference type="NCBI Taxonomy" id="431595"/>
    <lineage>
        <taxon>Eukaryota</taxon>
        <taxon>Sar</taxon>
        <taxon>Stramenopiles</taxon>
        <taxon>Oomycota</taxon>
        <taxon>Peronosporomycetes</taxon>
        <taxon>Pythiales</taxon>
        <taxon>Pythiaceae</taxon>
        <taxon>Globisporangium</taxon>
    </lineage>
</organism>
<evidence type="ECO:0000313" key="2">
    <source>
        <dbReference type="Proteomes" id="UP000019132"/>
    </source>
</evidence>
<dbReference type="AlphaFoldDB" id="K3WQA4"/>
<dbReference type="VEuPathDB" id="FungiDB:PYU1_G007131"/>
<reference evidence="1" key="3">
    <citation type="submission" date="2015-02" db="UniProtKB">
        <authorList>
            <consortium name="EnsemblProtists"/>
        </authorList>
    </citation>
    <scope>IDENTIFICATION</scope>
    <source>
        <strain evidence="1">DAOM BR144</strain>
    </source>
</reference>
<reference evidence="2" key="2">
    <citation type="submission" date="2010-04" db="EMBL/GenBank/DDBJ databases">
        <authorList>
            <person name="Buell R."/>
            <person name="Hamilton J."/>
            <person name="Hostetler J."/>
        </authorList>
    </citation>
    <scope>NUCLEOTIDE SEQUENCE [LARGE SCALE GENOMIC DNA]</scope>
    <source>
        <strain evidence="2">DAOM:BR144</strain>
    </source>
</reference>
<proteinExistence type="predicted"/>
<name>K3WQA4_GLOUD</name>
<dbReference type="InParanoid" id="K3WQA4"/>
<dbReference type="eggNOG" id="ENOG502S5MF">
    <property type="taxonomic scope" value="Eukaryota"/>
</dbReference>
<dbReference type="OMA" id="TAKMEQR"/>
<dbReference type="EMBL" id="GL376560">
    <property type="status" value="NOT_ANNOTATED_CDS"/>
    <property type="molecule type" value="Genomic_DNA"/>
</dbReference>
<sequence length="198" mass="21660">MAAMLLPRSKAKDEKAAKSATAAATICDLCDVYTQNGLEGKWSELLKVYDQRRNDDNLREILALSAPTKRVNDLNGWHLERMAVGEYEDVRSGSSNDVAHIRRDVRHMKQQVNKIIANGRSFQARRDALMNAMEKQRHALTAELDAAKEFLGQIHLSSAAAPEAIGLSAPAPVEQRLLATVKASEVSANVDLSAAPSI</sequence>
<accession>K3WQA4</accession>
<dbReference type="HOGENOM" id="CLU_1392661_0_0_1"/>
<dbReference type="EnsemblProtists" id="PYU1_T007146">
    <property type="protein sequence ID" value="PYU1_T007146"/>
    <property type="gene ID" value="PYU1_G007131"/>
</dbReference>
<protein>
    <submittedName>
        <fullName evidence="1">Uncharacterized protein</fullName>
    </submittedName>
</protein>
<evidence type="ECO:0000313" key="1">
    <source>
        <dbReference type="EnsemblProtists" id="PYU1_T007146"/>
    </source>
</evidence>
<reference evidence="2" key="1">
    <citation type="journal article" date="2010" name="Genome Biol.">
        <title>Genome sequence of the necrotrophic plant pathogen Pythium ultimum reveals original pathogenicity mechanisms and effector repertoire.</title>
        <authorList>
            <person name="Levesque C.A."/>
            <person name="Brouwer H."/>
            <person name="Cano L."/>
            <person name="Hamilton J.P."/>
            <person name="Holt C."/>
            <person name="Huitema E."/>
            <person name="Raffaele S."/>
            <person name="Robideau G.P."/>
            <person name="Thines M."/>
            <person name="Win J."/>
            <person name="Zerillo M.M."/>
            <person name="Beakes G.W."/>
            <person name="Boore J.L."/>
            <person name="Busam D."/>
            <person name="Dumas B."/>
            <person name="Ferriera S."/>
            <person name="Fuerstenberg S.I."/>
            <person name="Gachon C.M."/>
            <person name="Gaulin E."/>
            <person name="Govers F."/>
            <person name="Grenville-Briggs L."/>
            <person name="Horner N."/>
            <person name="Hostetler J."/>
            <person name="Jiang R.H."/>
            <person name="Johnson J."/>
            <person name="Krajaejun T."/>
            <person name="Lin H."/>
            <person name="Meijer H.J."/>
            <person name="Moore B."/>
            <person name="Morris P."/>
            <person name="Phuntmart V."/>
            <person name="Puiu D."/>
            <person name="Shetty J."/>
            <person name="Stajich J.E."/>
            <person name="Tripathy S."/>
            <person name="Wawra S."/>
            <person name="van West P."/>
            <person name="Whitty B.R."/>
            <person name="Coutinho P.M."/>
            <person name="Henrissat B."/>
            <person name="Martin F."/>
            <person name="Thomas P.D."/>
            <person name="Tyler B.M."/>
            <person name="De Vries R.P."/>
            <person name="Kamoun S."/>
            <person name="Yandell M."/>
            <person name="Tisserat N."/>
            <person name="Buell C.R."/>
        </authorList>
    </citation>
    <scope>NUCLEOTIDE SEQUENCE</scope>
    <source>
        <strain evidence="2">DAOM:BR144</strain>
    </source>
</reference>